<keyword evidence="3" id="KW-1185">Reference proteome</keyword>
<proteinExistence type="predicted"/>
<dbReference type="AlphaFoldDB" id="A0A9P5X6P8"/>
<feature type="region of interest" description="Disordered" evidence="1">
    <location>
        <begin position="160"/>
        <end position="210"/>
    </location>
</feature>
<evidence type="ECO:0000313" key="3">
    <source>
        <dbReference type="Proteomes" id="UP000807342"/>
    </source>
</evidence>
<feature type="compositionally biased region" description="Pro residues" evidence="1">
    <location>
        <begin position="194"/>
        <end position="206"/>
    </location>
</feature>
<reference evidence="2" key="1">
    <citation type="submission" date="2020-11" db="EMBL/GenBank/DDBJ databases">
        <authorList>
            <consortium name="DOE Joint Genome Institute"/>
            <person name="Ahrendt S."/>
            <person name="Riley R."/>
            <person name="Andreopoulos W."/>
            <person name="Labutti K."/>
            <person name="Pangilinan J."/>
            <person name="Ruiz-Duenas F.J."/>
            <person name="Barrasa J.M."/>
            <person name="Sanchez-Garcia M."/>
            <person name="Camarero S."/>
            <person name="Miyauchi S."/>
            <person name="Serrano A."/>
            <person name="Linde D."/>
            <person name="Babiker R."/>
            <person name="Drula E."/>
            <person name="Ayuso-Fernandez I."/>
            <person name="Pacheco R."/>
            <person name="Padilla G."/>
            <person name="Ferreira P."/>
            <person name="Barriuso J."/>
            <person name="Kellner H."/>
            <person name="Castanera R."/>
            <person name="Alfaro M."/>
            <person name="Ramirez L."/>
            <person name="Pisabarro A.G."/>
            <person name="Kuo A."/>
            <person name="Tritt A."/>
            <person name="Lipzen A."/>
            <person name="He G."/>
            <person name="Yan M."/>
            <person name="Ng V."/>
            <person name="Cullen D."/>
            <person name="Martin F."/>
            <person name="Rosso M.-N."/>
            <person name="Henrissat B."/>
            <person name="Hibbett D."/>
            <person name="Martinez A.T."/>
            <person name="Grigoriev I.V."/>
        </authorList>
    </citation>
    <scope>NUCLEOTIDE SEQUENCE</scope>
    <source>
        <strain evidence="2">MF-IS2</strain>
    </source>
</reference>
<feature type="compositionally biased region" description="Low complexity" evidence="1">
    <location>
        <begin position="161"/>
        <end position="193"/>
    </location>
</feature>
<sequence>MILKEDLKGHSDDLQLLKDTIQEAVEDLLDTERIFSRQSKVAIAELQGRIRQHFPDLFEDPSLDEDLRQERMDAAIAYARRYFQQERSMYRRKTEIGDMGKREIQECSTTITRRTIQSNTPPKTAASVIREYAQAYSLLEGSRCLEEPFSHKTILKMLGGVPSRHVPPSAASSSSPPSEPDTVPSDNNSAPHSTPSPPPASTPSPTPGLECRADEVAEFLRSCIPDMQHLSDSFIQYGCRNREFLKGVAGLSETDIDEFLEKVIAHAPPSHTSDPMLEMDMFLLKKHFKKYFACVDQGD</sequence>
<gene>
    <name evidence="2" type="ORF">P691DRAFT_831583</name>
</gene>
<dbReference type="Proteomes" id="UP000807342">
    <property type="component" value="Unassembled WGS sequence"/>
</dbReference>
<evidence type="ECO:0000313" key="2">
    <source>
        <dbReference type="EMBL" id="KAF9445517.1"/>
    </source>
</evidence>
<dbReference type="OrthoDB" id="3067696at2759"/>
<organism evidence="2 3">
    <name type="scientific">Macrolepiota fuliginosa MF-IS2</name>
    <dbReference type="NCBI Taxonomy" id="1400762"/>
    <lineage>
        <taxon>Eukaryota</taxon>
        <taxon>Fungi</taxon>
        <taxon>Dikarya</taxon>
        <taxon>Basidiomycota</taxon>
        <taxon>Agaricomycotina</taxon>
        <taxon>Agaricomycetes</taxon>
        <taxon>Agaricomycetidae</taxon>
        <taxon>Agaricales</taxon>
        <taxon>Agaricineae</taxon>
        <taxon>Agaricaceae</taxon>
        <taxon>Macrolepiota</taxon>
    </lineage>
</organism>
<accession>A0A9P5X6P8</accession>
<protein>
    <submittedName>
        <fullName evidence="2">Uncharacterized protein</fullName>
    </submittedName>
</protein>
<comment type="caution">
    <text evidence="2">The sequence shown here is derived from an EMBL/GenBank/DDBJ whole genome shotgun (WGS) entry which is preliminary data.</text>
</comment>
<dbReference type="EMBL" id="MU151296">
    <property type="protein sequence ID" value="KAF9445517.1"/>
    <property type="molecule type" value="Genomic_DNA"/>
</dbReference>
<name>A0A9P5X6P8_9AGAR</name>
<evidence type="ECO:0000256" key="1">
    <source>
        <dbReference type="SAM" id="MobiDB-lite"/>
    </source>
</evidence>